<reference evidence="3 4" key="1">
    <citation type="submission" date="2021-02" db="EMBL/GenBank/DDBJ databases">
        <title>Paenibacillus tianjinensis sp. nov.</title>
        <authorList>
            <person name="Liu H."/>
        </authorList>
    </citation>
    <scope>NUCLEOTIDE SEQUENCE [LARGE SCALE GENOMIC DNA]</scope>
    <source>
        <strain evidence="3 4">TB2019</strain>
    </source>
</reference>
<sequence>MSNSIYNEELYNPYQKDRFLKNLTRNTKITYERVLTRASSLEQYYKKDLYNFNIREIEQLLSYLNPKTLGSCQVSVSVIQAYIRWAIEQGLRTDNTSPLDVMADNVFFLKFIDKTNILLFSKEQIDDITGGLVNFIDAALVRCIFEGVLGKGYSEILNLKIGDIDEVKNELTLSNDVSNTEKSTRVLKLHDDSNLIRLLIKAFEQKTYHKNNGNPSPNTKAETIALVDNNFIFRSATLNLKYADRAHPHLVLRKLSLISEWFGYPYFNAVNLRSSGMLYELYRLYVSYGKLDKDQFDIVGERFNISKTKGYYSLARQKKEFLNLDVLKEIYEVE</sequence>
<dbReference type="RefSeq" id="WP_206100924.1">
    <property type="nucleotide sequence ID" value="NZ_CP070969.1"/>
</dbReference>
<keyword evidence="4" id="KW-1185">Reference proteome</keyword>
<dbReference type="SUPFAM" id="SSF56349">
    <property type="entry name" value="DNA breaking-rejoining enzymes"/>
    <property type="match status" value="1"/>
</dbReference>
<dbReference type="Pfam" id="PF22823">
    <property type="entry name" value="MrpR_C_cat"/>
    <property type="match status" value="1"/>
</dbReference>
<dbReference type="Pfam" id="PF22822">
    <property type="entry name" value="MrpR_N_CB"/>
    <property type="match status" value="1"/>
</dbReference>
<dbReference type="InterPro" id="IPR011010">
    <property type="entry name" value="DNA_brk_join_enz"/>
</dbReference>
<accession>A0ABX7L7I0</accession>
<proteinExistence type="predicted"/>
<evidence type="ECO:0000313" key="3">
    <source>
        <dbReference type="EMBL" id="QSF43286.1"/>
    </source>
</evidence>
<name>A0ABX7L7I0_9BACL</name>
<gene>
    <name evidence="3" type="ORF">JRJ22_18640</name>
</gene>
<organism evidence="3 4">
    <name type="scientific">Paenibacillus tianjinensis</name>
    <dbReference type="NCBI Taxonomy" id="2810347"/>
    <lineage>
        <taxon>Bacteria</taxon>
        <taxon>Bacillati</taxon>
        <taxon>Bacillota</taxon>
        <taxon>Bacilli</taxon>
        <taxon>Bacillales</taxon>
        <taxon>Paenibacillaceae</taxon>
        <taxon>Paenibacillus</taxon>
    </lineage>
</organism>
<evidence type="ECO:0000313" key="4">
    <source>
        <dbReference type="Proteomes" id="UP000663452"/>
    </source>
</evidence>
<evidence type="ECO:0000259" key="1">
    <source>
        <dbReference type="Pfam" id="PF22822"/>
    </source>
</evidence>
<feature type="domain" description="MrpR N-terminal core-binding" evidence="1">
    <location>
        <begin position="10"/>
        <end position="88"/>
    </location>
</feature>
<dbReference type="InterPro" id="IPR055009">
    <property type="entry name" value="MrpR_N_CB"/>
</dbReference>
<protein>
    <submittedName>
        <fullName evidence="3">Uncharacterized protein</fullName>
    </submittedName>
</protein>
<dbReference type="InterPro" id="IPR055008">
    <property type="entry name" value="MrpR_C_cat"/>
</dbReference>
<dbReference type="Proteomes" id="UP000663452">
    <property type="component" value="Chromosome"/>
</dbReference>
<feature type="domain" description="MrpR C-terminal catalytic" evidence="2">
    <location>
        <begin position="124"/>
        <end position="326"/>
    </location>
</feature>
<evidence type="ECO:0000259" key="2">
    <source>
        <dbReference type="Pfam" id="PF22823"/>
    </source>
</evidence>
<dbReference type="EMBL" id="CP070969">
    <property type="protein sequence ID" value="QSF43286.1"/>
    <property type="molecule type" value="Genomic_DNA"/>
</dbReference>